<organism evidence="8 9">
    <name type="scientific">Devosia aurantiaca</name>
    <dbReference type="NCBI Taxonomy" id="2714858"/>
    <lineage>
        <taxon>Bacteria</taxon>
        <taxon>Pseudomonadati</taxon>
        <taxon>Pseudomonadota</taxon>
        <taxon>Alphaproteobacteria</taxon>
        <taxon>Hyphomicrobiales</taxon>
        <taxon>Devosiaceae</taxon>
        <taxon>Devosia</taxon>
    </lineage>
</organism>
<dbReference type="Pfam" id="PF01270">
    <property type="entry name" value="Glyco_hydro_8"/>
    <property type="match status" value="1"/>
</dbReference>
<dbReference type="PRINTS" id="PR00735">
    <property type="entry name" value="GLHYDRLASE8"/>
</dbReference>
<evidence type="ECO:0000256" key="7">
    <source>
        <dbReference type="ARBA" id="ARBA00023326"/>
    </source>
</evidence>
<dbReference type="EC" id="3.2.1.4" evidence="3"/>
<keyword evidence="7" id="KW-0119">Carbohydrate metabolism</keyword>
<keyword evidence="9" id="KW-1185">Reference proteome</keyword>
<keyword evidence="5" id="KW-0136">Cellulose degradation</keyword>
<evidence type="ECO:0000313" key="9">
    <source>
        <dbReference type="Proteomes" id="UP000474802"/>
    </source>
</evidence>
<dbReference type="InterPro" id="IPR008928">
    <property type="entry name" value="6-hairpin_glycosidase_sf"/>
</dbReference>
<proteinExistence type="inferred from homology"/>
<keyword evidence="7" id="KW-0624">Polysaccharide degradation</keyword>
<evidence type="ECO:0000256" key="3">
    <source>
        <dbReference type="ARBA" id="ARBA00012601"/>
    </source>
</evidence>
<evidence type="ECO:0000256" key="5">
    <source>
        <dbReference type="ARBA" id="ARBA00023001"/>
    </source>
</evidence>
<dbReference type="Proteomes" id="UP000474802">
    <property type="component" value="Unassembled WGS sequence"/>
</dbReference>
<comment type="caution">
    <text evidence="8">The sequence shown here is derived from an EMBL/GenBank/DDBJ whole genome shotgun (WGS) entry which is preliminary data.</text>
</comment>
<evidence type="ECO:0000256" key="2">
    <source>
        <dbReference type="ARBA" id="ARBA00009209"/>
    </source>
</evidence>
<keyword evidence="6" id="KW-0326">Glycosidase</keyword>
<sequence>MPTFAQSVINASEWQAYRDAFVEGTGRVVDVANGGISHSEGQGYGLWLAVLAEDRPSFERILSFTRTELMLRDDGLAAWRWEPDSQPHVPDTNNATDGDMLIAYALYQAGALWTDSSYTEQATTMVRTVGRSMLVQADGLTAILPGALGFEGDGQGPVLNLSYWIFEALPVFAQIDPEIDWDGVYQTGLEIARRAAVSKAGIPPDWLVLDAGGMEPAPNFEPEFGYNNIRIPFYMMRADIDPAYLGPYRRNADAAGLYKINVRSGARIEPIGEPGYRLIQAAMECIATGNAVPEDLRTMSPTSYYAATLQLLLLDHLRRSHADCVGGTG</sequence>
<gene>
    <name evidence="8" type="ORF">G5575_09105</name>
</gene>
<evidence type="ECO:0000256" key="4">
    <source>
        <dbReference type="ARBA" id="ARBA00022801"/>
    </source>
</evidence>
<evidence type="ECO:0000256" key="6">
    <source>
        <dbReference type="ARBA" id="ARBA00023295"/>
    </source>
</evidence>
<dbReference type="GO" id="GO:0008810">
    <property type="term" value="F:cellulase activity"/>
    <property type="evidence" value="ECO:0007669"/>
    <property type="project" value="UniProtKB-EC"/>
</dbReference>
<dbReference type="SUPFAM" id="SSF48208">
    <property type="entry name" value="Six-hairpin glycosidases"/>
    <property type="match status" value="1"/>
</dbReference>
<keyword evidence="4" id="KW-0378">Hydrolase</keyword>
<accession>A0A6M1SKY8</accession>
<comment type="similarity">
    <text evidence="2">Belongs to the glycosyl hydrolase 8 (cellulase D) family.</text>
</comment>
<dbReference type="GO" id="GO:0030245">
    <property type="term" value="P:cellulose catabolic process"/>
    <property type="evidence" value="ECO:0007669"/>
    <property type="project" value="UniProtKB-KW"/>
</dbReference>
<protein>
    <recommendedName>
        <fullName evidence="3">cellulase</fullName>
        <ecNumber evidence="3">3.2.1.4</ecNumber>
    </recommendedName>
</protein>
<name>A0A6M1SKY8_9HYPH</name>
<dbReference type="InterPro" id="IPR012341">
    <property type="entry name" value="6hp_glycosidase-like_sf"/>
</dbReference>
<comment type="catalytic activity">
    <reaction evidence="1">
        <text>Endohydrolysis of (1-&gt;4)-beta-D-glucosidic linkages in cellulose, lichenin and cereal beta-D-glucans.</text>
        <dbReference type="EC" id="3.2.1.4"/>
    </reaction>
</comment>
<reference evidence="8 9" key="1">
    <citation type="submission" date="2020-02" db="EMBL/GenBank/DDBJ databases">
        <authorList>
            <person name="Khan S.A."/>
            <person name="Jeon C.O."/>
            <person name="Chun B.H."/>
        </authorList>
    </citation>
    <scope>NUCLEOTIDE SEQUENCE [LARGE SCALE GENOMIC DNA]</scope>
    <source>
        <strain evidence="8 9">H239</strain>
    </source>
</reference>
<dbReference type="InterPro" id="IPR002037">
    <property type="entry name" value="Glyco_hydro_8"/>
</dbReference>
<dbReference type="EMBL" id="JAALFG010000002">
    <property type="protein sequence ID" value="NGP17800.1"/>
    <property type="molecule type" value="Genomic_DNA"/>
</dbReference>
<dbReference type="AlphaFoldDB" id="A0A6M1SKY8"/>
<dbReference type="Gene3D" id="1.50.10.10">
    <property type="match status" value="1"/>
</dbReference>
<evidence type="ECO:0000313" key="8">
    <source>
        <dbReference type="EMBL" id="NGP17800.1"/>
    </source>
</evidence>
<evidence type="ECO:0000256" key="1">
    <source>
        <dbReference type="ARBA" id="ARBA00000966"/>
    </source>
</evidence>
<reference evidence="8 9" key="2">
    <citation type="submission" date="2020-03" db="EMBL/GenBank/DDBJ databases">
        <title>Devosia chinhatensis sp. nov., isolated from a hexachlorocyclohexane (HCH) dump site in India.</title>
        <authorList>
            <person name="Kumar M."/>
            <person name="Lal R."/>
        </authorList>
    </citation>
    <scope>NUCLEOTIDE SEQUENCE [LARGE SCALE GENOMIC DNA]</scope>
    <source>
        <strain evidence="8 9">H239</strain>
    </source>
</reference>